<feature type="domain" description="PpiC" evidence="16">
    <location>
        <begin position="275"/>
        <end position="362"/>
    </location>
</feature>
<dbReference type="InterPro" id="IPR027304">
    <property type="entry name" value="Trigger_fact/SurA_dom_sf"/>
</dbReference>
<evidence type="ECO:0000256" key="13">
    <source>
        <dbReference type="ARBA" id="ARBA00042775"/>
    </source>
</evidence>
<keyword evidence="7 15" id="KW-0472">Membrane</keyword>
<dbReference type="Gene3D" id="3.10.50.40">
    <property type="match status" value="1"/>
</dbReference>
<dbReference type="SUPFAM" id="SSF109998">
    <property type="entry name" value="Triger factor/SurA peptide-binding domain-like"/>
    <property type="match status" value="1"/>
</dbReference>
<evidence type="ECO:0000256" key="9">
    <source>
        <dbReference type="ARBA" id="ARBA00030642"/>
    </source>
</evidence>
<keyword evidence="18" id="KW-1185">Reference proteome</keyword>
<reference evidence="17 18" key="1">
    <citation type="submission" date="2024-01" db="EMBL/GenBank/DDBJ databases">
        <title>Multi-omics insights into the function and evolution of sodium benzoate biodegradation pathways in Benzoatithermus flavus gen. nov., sp. nov. from hot spring.</title>
        <authorList>
            <person name="Hu C.-J."/>
            <person name="Li W.-J."/>
        </authorList>
    </citation>
    <scope>NUCLEOTIDE SEQUENCE [LARGE SCALE GENOMIC DNA]</scope>
    <source>
        <strain evidence="17 18">SYSU G07066</strain>
    </source>
</reference>
<sequence length="641" mass="70091">MQRNHGGSSSMLDALRTHATGPVAKVLFGILVVSFAIWGIGDIFRAPHGGGSLARVDGTDITAREVTNEFENRWRQLQQQFGNNLDRRAAVSLGLMNEALEAAIARRLVDAHAHDLKLTVADETIAAQIRDNPSFQGTSGFDRQTFQMFLRSIGLSEQDYVAALRAEMIRDRLIDAMTGPLAVPGTLVRKLVEYRQEQRRGKALVVNAGDIQVEAPGEEALQAYLDEHVKDYEAPEYRDVTLLVLRPEDLLNEIEVSDADVRAAYDSRAAQYKKPEQRKLEQLLANDEATIRRAAEMVASGQSFAAVAEALKGAGVERSELGPLAEGDLPEALEQPVWSLPEGGVSQPVQTPFGWHLVRVTQIRPEETQPFDAVKDEIRRELALERASNQLPDLATKLDDEIAAGTPIDEAGRKLGIEVLKLQKIDRTGHSPAKERLAADRLTGEMLNTIFAARQGETSLLEQTPDGRYYMYRVDAVEPARPRTLAEVRDEVAKAWTATEQRKRARAKAEELSKQATSPASLDQLAQGEKGVEIVAIGPVIRSDDAALLGLNGDAVHALFATEPGKVAGSVVDVPKGSAIVATEEIVPAKPEPALLNATETLVLNAMRGELLQAYEAALRKRYSVSIDQQALAKLMEQQAQ</sequence>
<dbReference type="PROSITE" id="PS50198">
    <property type="entry name" value="PPIC_PPIASE_2"/>
    <property type="match status" value="1"/>
</dbReference>
<comment type="similarity">
    <text evidence="11">Belongs to the PpiD chaperone family.</text>
</comment>
<dbReference type="Pfam" id="PF13145">
    <property type="entry name" value="Rotamase_2"/>
    <property type="match status" value="2"/>
</dbReference>
<proteinExistence type="inferred from homology"/>
<dbReference type="Pfam" id="PF13624">
    <property type="entry name" value="SurA_N_3"/>
    <property type="match status" value="1"/>
</dbReference>
<name>A0ABU8XK19_9PROT</name>
<evidence type="ECO:0000256" key="15">
    <source>
        <dbReference type="SAM" id="Phobius"/>
    </source>
</evidence>
<accession>A0ABU8XK19</accession>
<evidence type="ECO:0000313" key="17">
    <source>
        <dbReference type="EMBL" id="MEK0081553.1"/>
    </source>
</evidence>
<dbReference type="RefSeq" id="WP_418157406.1">
    <property type="nucleotide sequence ID" value="NZ_JBBLZC010000001.1"/>
</dbReference>
<keyword evidence="3" id="KW-1003">Cell membrane</keyword>
<comment type="caution">
    <text evidence="17">The sequence shown here is derived from an EMBL/GenBank/DDBJ whole genome shotgun (WGS) entry which is preliminary data.</text>
</comment>
<evidence type="ECO:0000313" key="18">
    <source>
        <dbReference type="Proteomes" id="UP001375743"/>
    </source>
</evidence>
<dbReference type="SUPFAM" id="SSF54534">
    <property type="entry name" value="FKBP-like"/>
    <property type="match status" value="1"/>
</dbReference>
<dbReference type="EMBL" id="JBBLZC010000001">
    <property type="protein sequence ID" value="MEK0081553.1"/>
    <property type="molecule type" value="Genomic_DNA"/>
</dbReference>
<dbReference type="InterPro" id="IPR046357">
    <property type="entry name" value="PPIase_dom_sf"/>
</dbReference>
<evidence type="ECO:0000256" key="1">
    <source>
        <dbReference type="ARBA" id="ARBA00004382"/>
    </source>
</evidence>
<feature type="transmembrane region" description="Helical" evidence="15">
    <location>
        <begin position="21"/>
        <end position="40"/>
    </location>
</feature>
<dbReference type="InterPro" id="IPR052029">
    <property type="entry name" value="PpiD_chaperone"/>
</dbReference>
<keyword evidence="8" id="KW-0143">Chaperone</keyword>
<keyword evidence="14" id="KW-0413">Isomerase</keyword>
<evidence type="ECO:0000256" key="5">
    <source>
        <dbReference type="ARBA" id="ARBA00022692"/>
    </source>
</evidence>
<dbReference type="Gene3D" id="1.10.4030.10">
    <property type="entry name" value="Porin chaperone SurA, peptide-binding domain"/>
    <property type="match status" value="1"/>
</dbReference>
<evidence type="ECO:0000256" key="10">
    <source>
        <dbReference type="ARBA" id="ARBA00031484"/>
    </source>
</evidence>
<evidence type="ECO:0000256" key="8">
    <source>
        <dbReference type="ARBA" id="ARBA00023186"/>
    </source>
</evidence>
<evidence type="ECO:0000256" key="11">
    <source>
        <dbReference type="ARBA" id="ARBA00038408"/>
    </source>
</evidence>
<dbReference type="PANTHER" id="PTHR47529">
    <property type="entry name" value="PEPTIDYL-PROLYL CIS-TRANS ISOMERASE D"/>
    <property type="match status" value="1"/>
</dbReference>
<evidence type="ECO:0000256" key="14">
    <source>
        <dbReference type="PROSITE-ProRule" id="PRU00278"/>
    </source>
</evidence>
<keyword evidence="6 15" id="KW-1133">Transmembrane helix</keyword>
<dbReference type="InterPro" id="IPR000297">
    <property type="entry name" value="PPIase_PpiC"/>
</dbReference>
<organism evidence="17 18">
    <name type="scientific">Benzoatithermus flavus</name>
    <dbReference type="NCBI Taxonomy" id="3108223"/>
    <lineage>
        <taxon>Bacteria</taxon>
        <taxon>Pseudomonadati</taxon>
        <taxon>Pseudomonadota</taxon>
        <taxon>Alphaproteobacteria</taxon>
        <taxon>Geminicoccales</taxon>
        <taxon>Geminicoccaceae</taxon>
        <taxon>Benzoatithermus</taxon>
    </lineage>
</organism>
<dbReference type="Proteomes" id="UP001375743">
    <property type="component" value="Unassembled WGS sequence"/>
</dbReference>
<evidence type="ECO:0000256" key="6">
    <source>
        <dbReference type="ARBA" id="ARBA00022989"/>
    </source>
</evidence>
<comment type="subcellular location">
    <subcellularLocation>
        <location evidence="1">Cell inner membrane</location>
        <topology evidence="1">Single-pass type II membrane protein</topology>
        <orientation evidence="1">Periplasmic side</orientation>
    </subcellularLocation>
</comment>
<evidence type="ECO:0000256" key="7">
    <source>
        <dbReference type="ARBA" id="ARBA00023136"/>
    </source>
</evidence>
<dbReference type="PANTHER" id="PTHR47529:SF1">
    <property type="entry name" value="PERIPLASMIC CHAPERONE PPID"/>
    <property type="match status" value="1"/>
</dbReference>
<gene>
    <name evidence="17" type="ORF">U1T56_00185</name>
</gene>
<evidence type="ECO:0000256" key="2">
    <source>
        <dbReference type="ARBA" id="ARBA00018370"/>
    </source>
</evidence>
<evidence type="ECO:0000256" key="3">
    <source>
        <dbReference type="ARBA" id="ARBA00022475"/>
    </source>
</evidence>
<keyword evidence="5 15" id="KW-0812">Transmembrane</keyword>
<protein>
    <recommendedName>
        <fullName evidence="2">Parvulin-like PPIase</fullName>
    </recommendedName>
    <alternativeName>
        <fullName evidence="9">Peptidyl-prolyl cis-trans isomerase plp</fullName>
    </alternativeName>
    <alternativeName>
        <fullName evidence="12">Periplasmic chaperone PpiD</fullName>
    </alternativeName>
    <alternativeName>
        <fullName evidence="13">Periplasmic folding chaperone</fullName>
    </alternativeName>
    <alternativeName>
        <fullName evidence="10">Rotamase plp</fullName>
    </alternativeName>
</protein>
<evidence type="ECO:0000256" key="12">
    <source>
        <dbReference type="ARBA" id="ARBA00040743"/>
    </source>
</evidence>
<evidence type="ECO:0000256" key="4">
    <source>
        <dbReference type="ARBA" id="ARBA00022519"/>
    </source>
</evidence>
<keyword evidence="14" id="KW-0697">Rotamase</keyword>
<keyword evidence="4" id="KW-0997">Cell inner membrane</keyword>
<evidence type="ECO:0000259" key="16">
    <source>
        <dbReference type="PROSITE" id="PS50198"/>
    </source>
</evidence>